<dbReference type="SUPFAM" id="SSF52172">
    <property type="entry name" value="CheY-like"/>
    <property type="match status" value="1"/>
</dbReference>
<evidence type="ECO:0000256" key="3">
    <source>
        <dbReference type="PROSITE-ProRule" id="PRU00169"/>
    </source>
</evidence>
<dbReference type="PANTHER" id="PTHR44591">
    <property type="entry name" value="STRESS RESPONSE REGULATOR PROTEIN 1"/>
    <property type="match status" value="1"/>
</dbReference>
<dbReference type="EMBL" id="BOPV01000001">
    <property type="protein sequence ID" value="GIL40872.1"/>
    <property type="molecule type" value="Genomic_DNA"/>
</dbReference>
<feature type="domain" description="Response regulatory" evidence="4">
    <location>
        <begin position="15"/>
        <end position="130"/>
    </location>
</feature>
<evidence type="ECO:0000259" key="4">
    <source>
        <dbReference type="PROSITE" id="PS50110"/>
    </source>
</evidence>
<keyword evidence="1 3" id="KW-0597">Phosphoprotein</keyword>
<dbReference type="InterPro" id="IPR050595">
    <property type="entry name" value="Bact_response_regulator"/>
</dbReference>
<dbReference type="PROSITE" id="PS50110">
    <property type="entry name" value="RESPONSE_REGULATORY"/>
    <property type="match status" value="1"/>
</dbReference>
<dbReference type="InterPro" id="IPR001789">
    <property type="entry name" value="Sig_transdc_resp-reg_receiver"/>
</dbReference>
<evidence type="ECO:0000313" key="5">
    <source>
        <dbReference type="EMBL" id="GIL40872.1"/>
    </source>
</evidence>
<evidence type="ECO:0000256" key="1">
    <source>
        <dbReference type="ARBA" id="ARBA00022553"/>
    </source>
</evidence>
<gene>
    <name evidence="5" type="ORF">TMPK1_31090</name>
</gene>
<accession>A0A8S8XFX4</accession>
<evidence type="ECO:0000313" key="6">
    <source>
        <dbReference type="Proteomes" id="UP000681075"/>
    </source>
</evidence>
<evidence type="ECO:0000256" key="2">
    <source>
        <dbReference type="ARBA" id="ARBA00023012"/>
    </source>
</evidence>
<dbReference type="Gene3D" id="3.40.50.2300">
    <property type="match status" value="1"/>
</dbReference>
<keyword evidence="6" id="KW-1185">Reference proteome</keyword>
<keyword evidence="2" id="KW-0902">Two-component regulatory system</keyword>
<name>A0A8S8XFX4_9PROT</name>
<dbReference type="GO" id="GO:0000160">
    <property type="term" value="P:phosphorelay signal transduction system"/>
    <property type="evidence" value="ECO:0007669"/>
    <property type="project" value="UniProtKB-KW"/>
</dbReference>
<organism evidence="5 6">
    <name type="scientific">Roseiterribacter gracilis</name>
    <dbReference type="NCBI Taxonomy" id="2812848"/>
    <lineage>
        <taxon>Bacteria</taxon>
        <taxon>Pseudomonadati</taxon>
        <taxon>Pseudomonadota</taxon>
        <taxon>Alphaproteobacteria</taxon>
        <taxon>Rhodospirillales</taxon>
        <taxon>Roseiterribacteraceae</taxon>
        <taxon>Roseiterribacter</taxon>
    </lineage>
</organism>
<feature type="modified residue" description="4-aspartylphosphate" evidence="3">
    <location>
        <position position="66"/>
    </location>
</feature>
<dbReference type="Proteomes" id="UP000681075">
    <property type="component" value="Unassembled WGS sequence"/>
</dbReference>
<protein>
    <recommendedName>
        <fullName evidence="4">Response regulatory domain-containing protein</fullName>
    </recommendedName>
</protein>
<dbReference type="CDD" id="cd00156">
    <property type="entry name" value="REC"/>
    <property type="match status" value="1"/>
</dbReference>
<sequence length="138" mass="14668">MAPPDAPGEADMTYKVLIVDDSKLARMAVGKALNSLQPSWTRLEAANADEAIASVKDNAPDIVLLDFNMPGRDGLALAADLNKLHPEMPLAVISANIQDEIVARARAIGAAFLPKPLTEQALADFLSAAQLRLRAVAR</sequence>
<dbReference type="InterPro" id="IPR011006">
    <property type="entry name" value="CheY-like_superfamily"/>
</dbReference>
<reference evidence="5" key="1">
    <citation type="submission" date="2021-02" db="EMBL/GenBank/DDBJ databases">
        <title>Genome sequence of Rhodospirillales sp. strain TMPK1 isolated from soil.</title>
        <authorList>
            <person name="Nakai R."/>
            <person name="Kusada H."/>
            <person name="Tamaki H."/>
        </authorList>
    </citation>
    <scope>NUCLEOTIDE SEQUENCE</scope>
    <source>
        <strain evidence="5">TMPK1</strain>
    </source>
</reference>
<comment type="caution">
    <text evidence="5">The sequence shown here is derived from an EMBL/GenBank/DDBJ whole genome shotgun (WGS) entry which is preliminary data.</text>
</comment>
<dbReference type="Pfam" id="PF00072">
    <property type="entry name" value="Response_reg"/>
    <property type="match status" value="1"/>
</dbReference>
<dbReference type="AlphaFoldDB" id="A0A8S8XFX4"/>
<dbReference type="PANTHER" id="PTHR44591:SF14">
    <property type="entry name" value="PROTEIN PILG"/>
    <property type="match status" value="1"/>
</dbReference>
<proteinExistence type="predicted"/>
<dbReference type="SMART" id="SM00448">
    <property type="entry name" value="REC"/>
    <property type="match status" value="1"/>
</dbReference>